<dbReference type="Gene3D" id="3.30.1360.100">
    <property type="entry name" value="General secretion pathway protein M, EpsM"/>
    <property type="match status" value="1"/>
</dbReference>
<organism evidence="13 14">
    <name type="scientific">Aquirhabdus parva</name>
    <dbReference type="NCBI Taxonomy" id="2283318"/>
    <lineage>
        <taxon>Bacteria</taxon>
        <taxon>Pseudomonadati</taxon>
        <taxon>Pseudomonadota</taxon>
        <taxon>Gammaproteobacteria</taxon>
        <taxon>Moraxellales</taxon>
        <taxon>Moraxellaceae</taxon>
        <taxon>Aquirhabdus</taxon>
    </lineage>
</organism>
<evidence type="ECO:0000256" key="4">
    <source>
        <dbReference type="ARBA" id="ARBA00022475"/>
    </source>
</evidence>
<proteinExistence type="inferred from homology"/>
<evidence type="ECO:0000256" key="1">
    <source>
        <dbReference type="ARBA" id="ARBA00004533"/>
    </source>
</evidence>
<reference evidence="13 14" key="1">
    <citation type="submission" date="2018-07" db="EMBL/GenBank/DDBJ databases">
        <title>Genome sequencing of Moraxellaceae gen. HYN0046.</title>
        <authorList>
            <person name="Kim M."/>
            <person name="Yi H."/>
        </authorList>
    </citation>
    <scope>NUCLEOTIDE SEQUENCE [LARGE SCALE GENOMIC DNA]</scope>
    <source>
        <strain evidence="13 14">HYN0046</strain>
    </source>
</reference>
<feature type="domain" description="GspL periplasmic" evidence="12">
    <location>
        <begin position="256"/>
        <end position="403"/>
    </location>
</feature>
<name>A0A345P5J8_9GAMM</name>
<dbReference type="Pfam" id="PF12693">
    <property type="entry name" value="GspL_C"/>
    <property type="match status" value="1"/>
</dbReference>
<dbReference type="GO" id="GO:0005886">
    <property type="term" value="C:plasma membrane"/>
    <property type="evidence" value="ECO:0007669"/>
    <property type="project" value="UniProtKB-SubCell"/>
</dbReference>
<dbReference type="InterPro" id="IPR007812">
    <property type="entry name" value="T2SS_protein-GspL"/>
</dbReference>
<evidence type="ECO:0000313" key="13">
    <source>
        <dbReference type="EMBL" id="AXI02557.1"/>
    </source>
</evidence>
<evidence type="ECO:0000256" key="9">
    <source>
        <dbReference type="ARBA" id="ARBA00023136"/>
    </source>
</evidence>
<dbReference type="EMBL" id="CP031222">
    <property type="protein sequence ID" value="AXI02557.1"/>
    <property type="molecule type" value="Genomic_DNA"/>
</dbReference>
<feature type="region of interest" description="Disordered" evidence="11">
    <location>
        <begin position="397"/>
        <end position="423"/>
    </location>
</feature>
<dbReference type="PIRSF" id="PIRSF015761">
    <property type="entry name" value="Protein_L"/>
    <property type="match status" value="1"/>
</dbReference>
<dbReference type="GO" id="GO:0015627">
    <property type="term" value="C:type II protein secretion system complex"/>
    <property type="evidence" value="ECO:0007669"/>
    <property type="project" value="InterPro"/>
</dbReference>
<evidence type="ECO:0000256" key="3">
    <source>
        <dbReference type="ARBA" id="ARBA00022448"/>
    </source>
</evidence>
<keyword evidence="6" id="KW-0812">Transmembrane</keyword>
<gene>
    <name evidence="13" type="ORF">HYN46_06780</name>
</gene>
<dbReference type="InterPro" id="IPR043129">
    <property type="entry name" value="ATPase_NBD"/>
</dbReference>
<evidence type="ECO:0000256" key="7">
    <source>
        <dbReference type="ARBA" id="ARBA00022927"/>
    </source>
</evidence>
<evidence type="ECO:0000313" key="14">
    <source>
        <dbReference type="Proteomes" id="UP000253940"/>
    </source>
</evidence>
<keyword evidence="4" id="KW-1003">Cell membrane</keyword>
<keyword evidence="5" id="KW-0997">Cell inner membrane</keyword>
<comment type="function">
    <text evidence="10">Inner membrane component of the type II secretion system required for the energy-dependent secretion of extracellular factors such as proteases and toxins from the periplasm.</text>
</comment>
<keyword evidence="8" id="KW-1133">Transmembrane helix</keyword>
<dbReference type="KEGG" id="mbah:HYN46_06780"/>
<feature type="compositionally biased region" description="Low complexity" evidence="11">
    <location>
        <begin position="397"/>
        <end position="406"/>
    </location>
</feature>
<evidence type="ECO:0000256" key="10">
    <source>
        <dbReference type="PIRNR" id="PIRNR015761"/>
    </source>
</evidence>
<evidence type="ECO:0000256" key="5">
    <source>
        <dbReference type="ARBA" id="ARBA00022519"/>
    </source>
</evidence>
<dbReference type="AlphaFoldDB" id="A0A345P5J8"/>
<keyword evidence="14" id="KW-1185">Reference proteome</keyword>
<dbReference type="GO" id="GO:0015628">
    <property type="term" value="P:protein secretion by the type II secretion system"/>
    <property type="evidence" value="ECO:0007669"/>
    <property type="project" value="InterPro"/>
</dbReference>
<evidence type="ECO:0000256" key="8">
    <source>
        <dbReference type="ARBA" id="ARBA00022989"/>
    </source>
</evidence>
<dbReference type="NCBIfam" id="TIGR01709">
    <property type="entry name" value="typeII_sec_gspL"/>
    <property type="match status" value="1"/>
</dbReference>
<keyword evidence="3 10" id="KW-0813">Transport</keyword>
<dbReference type="SUPFAM" id="SSF53067">
    <property type="entry name" value="Actin-like ATPase domain"/>
    <property type="match status" value="1"/>
</dbReference>
<accession>A0A345P5J8</accession>
<keyword evidence="9" id="KW-0472">Membrane</keyword>
<evidence type="ECO:0000256" key="6">
    <source>
        <dbReference type="ARBA" id="ARBA00022692"/>
    </source>
</evidence>
<protein>
    <recommendedName>
        <fullName evidence="10">Type II secretion system protein L</fullName>
        <shortName evidence="10">T2SS protein L</shortName>
    </recommendedName>
</protein>
<comment type="subcellular location">
    <subcellularLocation>
        <location evidence="1">Cell inner membrane</location>
    </subcellularLocation>
</comment>
<dbReference type="Gene3D" id="3.30.420.380">
    <property type="match status" value="1"/>
</dbReference>
<dbReference type="RefSeq" id="WP_114898667.1">
    <property type="nucleotide sequence ID" value="NZ_CP031222.1"/>
</dbReference>
<comment type="similarity">
    <text evidence="2 10">Belongs to the GSP L family.</text>
</comment>
<evidence type="ECO:0000259" key="12">
    <source>
        <dbReference type="Pfam" id="PF12693"/>
    </source>
</evidence>
<dbReference type="OrthoDB" id="6660461at2"/>
<keyword evidence="7 10" id="KW-0653">Protein transport</keyword>
<dbReference type="GO" id="GO:0009276">
    <property type="term" value="C:Gram-negative-bacterium-type cell wall"/>
    <property type="evidence" value="ECO:0007669"/>
    <property type="project" value="InterPro"/>
</dbReference>
<evidence type="ECO:0000256" key="11">
    <source>
        <dbReference type="SAM" id="MobiDB-lite"/>
    </source>
</evidence>
<evidence type="ECO:0000256" key="2">
    <source>
        <dbReference type="ARBA" id="ARBA00005318"/>
    </source>
</evidence>
<dbReference type="InterPro" id="IPR025691">
    <property type="entry name" value="GspL_pp_dom"/>
</dbReference>
<dbReference type="Proteomes" id="UP000253940">
    <property type="component" value="Chromosome"/>
</dbReference>
<sequence length="423" mass="46620">MLYLWMPERSAFHPSGDGGGVQDIFRWRVSREVSKSNDLVVGWQTAVGWDALLAATAPEAQSEVVVFFPTSSVQMLNQPMTRQQLRQIGTEGVRYLLEEFSLTPIDQLDVRYQLRDNLLTVLAKPQHDVATLLSALGLMPWRVVGLLPDFLLLPLTPGRATLFLDGHNRILRLDESYAVSADHLDITLARLSQVKEIQVIGELTEADRVILDAQKNISGLDWNLLETPISEVFSVDQKVTKHAYNLVTNVQESSLSSYWKVVIAVFVAVIAVQMIYDAVRIWRYHAVEIATKAQIEQQYRQWFPDEHRILNIKRQMQAHLVGAGGVDMTALTLLSQVGPVLSQANLPAKKIHFTSSSAEGAKTGQLELQINASSLPALESLRTQIAAQGLVAELGSANSASGKSAGPNQATSGQVSGIIRVKQ</sequence>